<organism evidence="11 12">
    <name type="scientific">Candidatus Nitrosotalea okcheonensis</name>
    <dbReference type="NCBI Taxonomy" id="1903276"/>
    <lineage>
        <taxon>Archaea</taxon>
        <taxon>Nitrososphaerota</taxon>
        <taxon>Nitrososphaeria</taxon>
        <taxon>Nitrosotaleales</taxon>
        <taxon>Nitrosotaleaceae</taxon>
        <taxon>Nitrosotalea</taxon>
    </lineage>
</organism>
<dbReference type="InterPro" id="IPR023521">
    <property type="entry name" value="Pelota_arc"/>
</dbReference>
<proteinExistence type="inferred from homology"/>
<dbReference type="GO" id="GO:0070651">
    <property type="term" value="P:nonfunctional rRNA decay"/>
    <property type="evidence" value="ECO:0007669"/>
    <property type="project" value="TreeGrafter"/>
</dbReference>
<keyword evidence="6 9" id="KW-0479">Metal-binding</keyword>
<protein>
    <recommendedName>
        <fullName evidence="9">Protein pelota homolog</fullName>
        <ecNumber evidence="9">3.1.-.-</ecNumber>
    </recommendedName>
</protein>
<gene>
    <name evidence="9 11" type="primary">pelA</name>
    <name evidence="11" type="ORF">NCS_30110</name>
</gene>
<comment type="subunit">
    <text evidence="9">Monomer.</text>
</comment>
<evidence type="ECO:0000313" key="12">
    <source>
        <dbReference type="Proteomes" id="UP000230607"/>
    </source>
</evidence>
<evidence type="ECO:0000256" key="9">
    <source>
        <dbReference type="HAMAP-Rule" id="MF_01853"/>
    </source>
</evidence>
<evidence type="ECO:0000313" key="11">
    <source>
        <dbReference type="EMBL" id="SMH72270.1"/>
    </source>
</evidence>
<dbReference type="Pfam" id="PF03465">
    <property type="entry name" value="eRF1_3"/>
    <property type="match status" value="1"/>
</dbReference>
<keyword evidence="4 9" id="KW-0963">Cytoplasm</keyword>
<dbReference type="InterPro" id="IPR038069">
    <property type="entry name" value="Pelota/DOM34_N"/>
</dbReference>
<dbReference type="SUPFAM" id="SSF159065">
    <property type="entry name" value="Dom34/Pelota N-terminal domain-like"/>
    <property type="match status" value="1"/>
</dbReference>
<reference evidence="12" key="1">
    <citation type="submission" date="2017-03" db="EMBL/GenBank/DDBJ databases">
        <authorList>
            <person name="Herbold C."/>
        </authorList>
    </citation>
    <scope>NUCLEOTIDE SEQUENCE [LARGE SCALE GENOMIC DNA]</scope>
</reference>
<keyword evidence="12" id="KW-1185">Reference proteome</keyword>
<dbReference type="HAMAP" id="MF_01853">
    <property type="entry name" value="PelO"/>
    <property type="match status" value="1"/>
</dbReference>
<evidence type="ECO:0000256" key="5">
    <source>
        <dbReference type="ARBA" id="ARBA00022722"/>
    </source>
</evidence>
<dbReference type="Gene3D" id="3.30.1330.30">
    <property type="match status" value="1"/>
</dbReference>
<dbReference type="InterPro" id="IPR029064">
    <property type="entry name" value="Ribosomal_eL30-like_sf"/>
</dbReference>
<dbReference type="GO" id="GO:0070966">
    <property type="term" value="P:nuclear-transcribed mRNA catabolic process, no-go decay"/>
    <property type="evidence" value="ECO:0007669"/>
    <property type="project" value="InterPro"/>
</dbReference>
<dbReference type="GO" id="GO:0032790">
    <property type="term" value="P:ribosome disassembly"/>
    <property type="evidence" value="ECO:0007669"/>
    <property type="project" value="TreeGrafter"/>
</dbReference>
<dbReference type="InterPro" id="IPR005140">
    <property type="entry name" value="eRF1_Pelota-like_N"/>
</dbReference>
<dbReference type="GO" id="GO:0016787">
    <property type="term" value="F:hydrolase activity"/>
    <property type="evidence" value="ECO:0007669"/>
    <property type="project" value="UniProtKB-KW"/>
</dbReference>
<keyword evidence="5 9" id="KW-0540">Nuclease</keyword>
<dbReference type="Gene3D" id="3.30.420.60">
    <property type="entry name" value="eRF1 domain 2"/>
    <property type="match status" value="1"/>
</dbReference>
<dbReference type="GO" id="GO:0070481">
    <property type="term" value="P:nuclear-transcribed mRNA catabolic process, non-stop decay"/>
    <property type="evidence" value="ECO:0007669"/>
    <property type="project" value="InterPro"/>
</dbReference>
<dbReference type="PANTHER" id="PTHR10853">
    <property type="entry name" value="PELOTA"/>
    <property type="match status" value="1"/>
</dbReference>
<dbReference type="OrthoDB" id="31300at2157"/>
<accession>A0A2H1FHL7</accession>
<keyword evidence="8 9" id="KW-0378">Hydrolase</keyword>
<keyword evidence="7 9" id="KW-0255">Endonuclease</keyword>
<dbReference type="GO" id="GO:0071025">
    <property type="term" value="P:RNA surveillance"/>
    <property type="evidence" value="ECO:0007669"/>
    <property type="project" value="InterPro"/>
</dbReference>
<evidence type="ECO:0000256" key="8">
    <source>
        <dbReference type="ARBA" id="ARBA00022801"/>
    </source>
</evidence>
<comment type="domain">
    <text evidence="9">The N-terminal domain has the RNA-binding Sm fold. It harbors the endoribonuclease activity.</text>
</comment>
<comment type="similarity">
    <text evidence="3 9">Belongs to the eukaryotic release factor 1 family. Pelota subfamily.</text>
</comment>
<dbReference type="SUPFAM" id="SSF53137">
    <property type="entry name" value="Translational machinery components"/>
    <property type="match status" value="1"/>
</dbReference>
<feature type="domain" description="eRF1/Pelota-like N-terminal" evidence="10">
    <location>
        <begin position="1"/>
        <end position="127"/>
    </location>
</feature>
<dbReference type="SMART" id="SM01194">
    <property type="entry name" value="eRF1_1"/>
    <property type="match status" value="1"/>
</dbReference>
<dbReference type="RefSeq" id="WP_157928072.1">
    <property type="nucleotide sequence ID" value="NZ_LT841358.1"/>
</dbReference>
<dbReference type="Proteomes" id="UP000230607">
    <property type="component" value="Chromosome 1"/>
</dbReference>
<dbReference type="GO" id="GO:0005737">
    <property type="term" value="C:cytoplasm"/>
    <property type="evidence" value="ECO:0007669"/>
    <property type="project" value="UniProtKB-SubCell"/>
</dbReference>
<dbReference type="PANTHER" id="PTHR10853:SF0">
    <property type="entry name" value="PROTEIN PELOTA HOMOLOG"/>
    <property type="match status" value="1"/>
</dbReference>
<evidence type="ECO:0000256" key="6">
    <source>
        <dbReference type="ARBA" id="ARBA00022723"/>
    </source>
</evidence>
<dbReference type="InterPro" id="IPR058547">
    <property type="entry name" value="Pelota_N"/>
</dbReference>
<dbReference type="AlphaFoldDB" id="A0A2H1FHL7"/>
<comment type="cofactor">
    <cofactor evidence="1 9">
        <name>a divalent metal cation</name>
        <dbReference type="ChEBI" id="CHEBI:60240"/>
    </cofactor>
</comment>
<evidence type="ECO:0000256" key="1">
    <source>
        <dbReference type="ARBA" id="ARBA00001968"/>
    </source>
</evidence>
<dbReference type="EMBL" id="LT841358">
    <property type="protein sequence ID" value="SMH72270.1"/>
    <property type="molecule type" value="Genomic_DNA"/>
</dbReference>
<evidence type="ECO:0000256" key="7">
    <source>
        <dbReference type="ARBA" id="ARBA00022759"/>
    </source>
</evidence>
<dbReference type="InterPro" id="IPR042226">
    <property type="entry name" value="eFR1_2_sf"/>
</dbReference>
<name>A0A2H1FHL7_9ARCH</name>
<dbReference type="SUPFAM" id="SSF55315">
    <property type="entry name" value="L30e-like"/>
    <property type="match status" value="1"/>
</dbReference>
<dbReference type="GO" id="GO:0004519">
    <property type="term" value="F:endonuclease activity"/>
    <property type="evidence" value="ECO:0007669"/>
    <property type="project" value="UniProtKB-UniRule"/>
</dbReference>
<comment type="subcellular location">
    <subcellularLocation>
        <location evidence="2 9">Cytoplasm</location>
    </subcellularLocation>
</comment>
<dbReference type="GO" id="GO:0046872">
    <property type="term" value="F:metal ion binding"/>
    <property type="evidence" value="ECO:0007669"/>
    <property type="project" value="UniProtKB-UniRule"/>
</dbReference>
<sequence length="350" mass="38788">MIIKKIDDNTVALIPEESDDLFTLRRVIDKGDRIIGDTSRAIKQEKDFARPDKAERIKIRIALDVEKISIDEVVDRLRVQGTIAESDNQSVSKGSHHSLTLKIGDAVTLIKKNWSEIEKRLVFEKKDHGAFLLVAIDTTDCGLGRLSGTHLKLLPNMYSGASGKRYKSKFNIQDFFKDVQSAISTLIRDGDSIVIFGPGETKKRLVNFLAEIPSIKGHKVQAVDGIDSSGEDGIYTFIKSDIMKQTLDTSKIAKVSAILDETMTRANKKSNKFTMGFEETARANEVGAVESLVFSDRIFEKQDEDKIIEFLNQVESKGVEVYAVDSTTDAGLRVSSLGGVISLLRFAPQS</sequence>
<dbReference type="EC" id="3.1.-.-" evidence="9"/>
<dbReference type="Gene3D" id="2.30.30.870">
    <property type="entry name" value="Pelota, domain A"/>
    <property type="match status" value="1"/>
</dbReference>
<evidence type="ECO:0000256" key="4">
    <source>
        <dbReference type="ARBA" id="ARBA00022490"/>
    </source>
</evidence>
<dbReference type="InterPro" id="IPR005142">
    <property type="entry name" value="eRF1_3"/>
</dbReference>
<evidence type="ECO:0000256" key="3">
    <source>
        <dbReference type="ARBA" id="ARBA00009504"/>
    </source>
</evidence>
<dbReference type="InterPro" id="IPR004405">
    <property type="entry name" value="TF_pelota"/>
</dbReference>
<evidence type="ECO:0000259" key="10">
    <source>
        <dbReference type="SMART" id="SM01194"/>
    </source>
</evidence>
<comment type="function">
    <text evidence="9">May function in recognizing stalled ribosomes, interact with stem-loop structures in stalled mRNA molecules, and effect endonucleolytic cleavage of the mRNA. May play a role in the release non-functional ribosomes and degradation of damaged mRNAs. Has endoribonuclease activity.</text>
</comment>
<evidence type="ECO:0000256" key="2">
    <source>
        <dbReference type="ARBA" id="ARBA00004496"/>
    </source>
</evidence>
<dbReference type="Pfam" id="PF26356">
    <property type="entry name" value="Pelota_N"/>
    <property type="match status" value="1"/>
</dbReference>